<dbReference type="NCBIfam" id="NF010723">
    <property type="entry name" value="PRK14125.1"/>
    <property type="match status" value="1"/>
</dbReference>
<dbReference type="PROSITE" id="PS51782">
    <property type="entry name" value="LYSM"/>
    <property type="match status" value="1"/>
</dbReference>
<sequence length="103" mass="11589">MKKESFIFVSLFTVGISICILFMSFAAKIEENKQYVKIEVQEGDSLWGLADRIQGGKAADRQKFIEWVAEQNDLPTSVIQPGDVLVVPVTKQHSDQYQLAVVE</sequence>
<keyword evidence="2 8" id="KW-0132">Cell division</keyword>
<dbReference type="RefSeq" id="WP_006637024.1">
    <property type="nucleotide sequence ID" value="NZ_BORD01000006.1"/>
</dbReference>
<dbReference type="Proteomes" id="UP000196877">
    <property type="component" value="Chromosome"/>
</dbReference>
<name>A0ABN5AEG2_9BACI</name>
<evidence type="ECO:0000256" key="8">
    <source>
        <dbReference type="HAMAP-Rule" id="MF_02014"/>
    </source>
</evidence>
<evidence type="ECO:0000256" key="5">
    <source>
        <dbReference type="ARBA" id="ARBA00023210"/>
    </source>
</evidence>
<organism evidence="11 12">
    <name type="scientific">Bacillus sonorensis</name>
    <dbReference type="NCBI Taxonomy" id="119858"/>
    <lineage>
        <taxon>Bacteria</taxon>
        <taxon>Bacillati</taxon>
        <taxon>Bacillota</taxon>
        <taxon>Bacilli</taxon>
        <taxon>Bacillales</taxon>
        <taxon>Bacillaceae</taxon>
        <taxon>Bacillus</taxon>
    </lineage>
</organism>
<keyword evidence="3 8" id="KW-0227">DNA damage</keyword>
<dbReference type="CDD" id="cd00118">
    <property type="entry name" value="LysM"/>
    <property type="match status" value="1"/>
</dbReference>
<comment type="function">
    <text evidence="8">Inhibits cell division during the SOS response. Affects a later stage of the cell division protein assembly, after the assembly of the Z ring, by probably suppressing recruitment of FtsL and/or DivIC to the division machinery.</text>
</comment>
<evidence type="ECO:0000313" key="11">
    <source>
        <dbReference type="EMBL" id="ASB89126.1"/>
    </source>
</evidence>
<evidence type="ECO:0000256" key="9">
    <source>
        <dbReference type="SAM" id="Phobius"/>
    </source>
</evidence>
<evidence type="ECO:0000256" key="2">
    <source>
        <dbReference type="ARBA" id="ARBA00022618"/>
    </source>
</evidence>
<protein>
    <recommendedName>
        <fullName evidence="8">Cell division suppressor protein YneA</fullName>
    </recommendedName>
</protein>
<comment type="similarity">
    <text evidence="8">Belongs to the YneA family.</text>
</comment>
<dbReference type="Pfam" id="PF01476">
    <property type="entry name" value="LysM"/>
    <property type="match status" value="1"/>
</dbReference>
<gene>
    <name evidence="8" type="primary">yneA</name>
    <name evidence="11" type="ORF">S101395_02619</name>
</gene>
<evidence type="ECO:0000313" key="12">
    <source>
        <dbReference type="Proteomes" id="UP000196877"/>
    </source>
</evidence>
<feature type="transmembrane region" description="Helical" evidence="9">
    <location>
        <begin position="6"/>
        <end position="27"/>
    </location>
</feature>
<proteinExistence type="inferred from homology"/>
<reference evidence="11 12" key="1">
    <citation type="submission" date="2017-06" db="EMBL/GenBank/DDBJ databases">
        <title>Genome sequence of Bacillus sonorensis strain SRCM101395.</title>
        <authorList>
            <person name="Cho S.H."/>
        </authorList>
    </citation>
    <scope>NUCLEOTIDE SEQUENCE [LARGE SCALE GENOMIC DNA]</scope>
    <source>
        <strain evidence="11 12">SRCM101395</strain>
    </source>
</reference>
<keyword evidence="9" id="KW-1133">Transmembrane helix</keyword>
<dbReference type="HAMAP" id="MF_02014">
    <property type="entry name" value="YneA"/>
    <property type="match status" value="1"/>
</dbReference>
<evidence type="ECO:0000256" key="6">
    <source>
        <dbReference type="ARBA" id="ARBA00023236"/>
    </source>
</evidence>
<keyword evidence="5 8" id="KW-0717">Septation</keyword>
<dbReference type="InterPro" id="IPR036779">
    <property type="entry name" value="LysM_dom_sf"/>
</dbReference>
<dbReference type="InterPro" id="IPR018392">
    <property type="entry name" value="LysM"/>
</dbReference>
<evidence type="ECO:0000256" key="7">
    <source>
        <dbReference type="ARBA" id="ARBA00023306"/>
    </source>
</evidence>
<dbReference type="InterPro" id="IPR022887">
    <property type="entry name" value="Cell_div_suppressor_YneA"/>
</dbReference>
<keyword evidence="6 8" id="KW-0742">SOS response</keyword>
<keyword evidence="4 8" id="KW-0234">DNA repair</keyword>
<keyword evidence="9" id="KW-0472">Membrane</keyword>
<dbReference type="GO" id="GO:0051301">
    <property type="term" value="P:cell division"/>
    <property type="evidence" value="ECO:0007669"/>
    <property type="project" value="UniProtKB-KW"/>
</dbReference>
<evidence type="ECO:0000256" key="3">
    <source>
        <dbReference type="ARBA" id="ARBA00022763"/>
    </source>
</evidence>
<keyword evidence="12" id="KW-1185">Reference proteome</keyword>
<evidence type="ECO:0000259" key="10">
    <source>
        <dbReference type="PROSITE" id="PS51782"/>
    </source>
</evidence>
<keyword evidence="7 8" id="KW-0131">Cell cycle</keyword>
<dbReference type="Gene3D" id="3.10.350.10">
    <property type="entry name" value="LysM domain"/>
    <property type="match status" value="1"/>
</dbReference>
<dbReference type="EMBL" id="CP021920">
    <property type="protein sequence ID" value="ASB89126.1"/>
    <property type="molecule type" value="Genomic_DNA"/>
</dbReference>
<keyword evidence="1 8" id="KW-0963">Cytoplasm</keyword>
<comment type="subcellular location">
    <subcellularLocation>
        <location evidence="8">Cytoplasm</location>
    </subcellularLocation>
</comment>
<evidence type="ECO:0000256" key="4">
    <source>
        <dbReference type="ARBA" id="ARBA00023204"/>
    </source>
</evidence>
<dbReference type="GeneID" id="92853428"/>
<accession>A0ABN5AEG2</accession>
<keyword evidence="9" id="KW-0812">Transmembrane</keyword>
<evidence type="ECO:0000256" key="1">
    <source>
        <dbReference type="ARBA" id="ARBA00022490"/>
    </source>
</evidence>
<feature type="domain" description="LysM" evidence="10">
    <location>
        <begin position="36"/>
        <end position="87"/>
    </location>
</feature>
<dbReference type="SMART" id="SM00257">
    <property type="entry name" value="LysM"/>
    <property type="match status" value="1"/>
</dbReference>